<dbReference type="InterPro" id="IPR052215">
    <property type="entry name" value="Plant_ABCG"/>
</dbReference>
<sequence length="123" mass="14203">MLVESLMMTVATLVPNFLVRIIAGAGIQGIKILNDGFFRLPDDIPKVVWKFPVYYISFQRYTNKGFYKNEFEGLMLPDGQFGQIKGEEILERVWQIEIGRSKWADMGIVIGMVVVYRLLFYSL</sequence>
<reference evidence="3" key="1">
    <citation type="submission" date="2018-01" db="EMBL/GenBank/DDBJ databases">
        <authorList>
            <person name="Mao J.F."/>
        </authorList>
    </citation>
    <scope>NUCLEOTIDE SEQUENCE</scope>
    <source>
        <strain evidence="3">Huo1</strain>
        <tissue evidence="3">Leaf</tissue>
    </source>
</reference>
<dbReference type="AlphaFoldDB" id="A0A8X8WHU1"/>
<dbReference type="PANTHER" id="PTHR48042:SF19">
    <property type="entry name" value="OS09G0472100 PROTEIN"/>
    <property type="match status" value="1"/>
</dbReference>
<comment type="similarity">
    <text evidence="1">Belongs to the ABC transporter superfamily. ABCG family. Eye pigment precursor importer (TC 3.A.1.204) subfamily.</text>
</comment>
<keyword evidence="2" id="KW-0813">Transport</keyword>
<accession>A0A8X8WHU1</accession>
<organism evidence="3">
    <name type="scientific">Salvia splendens</name>
    <name type="common">Scarlet sage</name>
    <dbReference type="NCBI Taxonomy" id="180675"/>
    <lineage>
        <taxon>Eukaryota</taxon>
        <taxon>Viridiplantae</taxon>
        <taxon>Streptophyta</taxon>
        <taxon>Embryophyta</taxon>
        <taxon>Tracheophyta</taxon>
        <taxon>Spermatophyta</taxon>
        <taxon>Magnoliopsida</taxon>
        <taxon>eudicotyledons</taxon>
        <taxon>Gunneridae</taxon>
        <taxon>Pentapetalae</taxon>
        <taxon>asterids</taxon>
        <taxon>lamiids</taxon>
        <taxon>Lamiales</taxon>
        <taxon>Lamiaceae</taxon>
        <taxon>Nepetoideae</taxon>
        <taxon>Mentheae</taxon>
        <taxon>Salviinae</taxon>
        <taxon>Salvia</taxon>
        <taxon>Salvia subgen. Calosphace</taxon>
        <taxon>core Calosphace</taxon>
    </lineage>
</organism>
<evidence type="ECO:0000256" key="2">
    <source>
        <dbReference type="ARBA" id="ARBA00022448"/>
    </source>
</evidence>
<dbReference type="Proteomes" id="UP000298416">
    <property type="component" value="Unassembled WGS sequence"/>
</dbReference>
<keyword evidence="4" id="KW-1185">Reference proteome</keyword>
<dbReference type="EMBL" id="PNBA02000017">
    <property type="protein sequence ID" value="KAG6394503.1"/>
    <property type="molecule type" value="Genomic_DNA"/>
</dbReference>
<evidence type="ECO:0000256" key="1">
    <source>
        <dbReference type="ARBA" id="ARBA00005814"/>
    </source>
</evidence>
<evidence type="ECO:0000313" key="3">
    <source>
        <dbReference type="EMBL" id="KAG6394503.1"/>
    </source>
</evidence>
<gene>
    <name evidence="3" type="ORF">SASPL_145090</name>
</gene>
<dbReference type="PANTHER" id="PTHR48042">
    <property type="entry name" value="ABC TRANSPORTER G FAMILY MEMBER 11"/>
    <property type="match status" value="1"/>
</dbReference>
<evidence type="ECO:0000313" key="4">
    <source>
        <dbReference type="Proteomes" id="UP000298416"/>
    </source>
</evidence>
<comment type="caution">
    <text evidence="3">The sequence shown here is derived from an EMBL/GenBank/DDBJ whole genome shotgun (WGS) entry which is preliminary data.</text>
</comment>
<reference evidence="3" key="2">
    <citation type="submission" date="2020-08" db="EMBL/GenBank/DDBJ databases">
        <title>Plant Genome Project.</title>
        <authorList>
            <person name="Zhang R.-G."/>
        </authorList>
    </citation>
    <scope>NUCLEOTIDE SEQUENCE</scope>
    <source>
        <strain evidence="3">Huo1</strain>
        <tissue evidence="3">Leaf</tissue>
    </source>
</reference>
<name>A0A8X8WHU1_SALSN</name>
<protein>
    <submittedName>
        <fullName evidence="3">Uncharacterized protein</fullName>
    </submittedName>
</protein>
<proteinExistence type="inferred from homology"/>